<sequence length="283" mass="33283">MLEYSTEVRQAATVFTEYRNTIDIYTEDCEKDKEFYVKLLKRLLSDTDIIINDIHPLGCRRTVIQCCQDDTDNRRKKIYIVDGDIYLQYKEKECIPNLFVLDAYCIENFMICEEAICYVAYMLHARDSYENVKLSLQIPAILAEIAEPLINLFFYYSIQMECLGQFCIMNIDAYMDKSTKQIDITKINKKISEIKRALISEGISEIKQEELLNQRKSKFPYNVETLLTIVSGKNFLIPFMKYHIDKRLNCNVRLPNEAWKFNLVEKCDINRLCSLKQAVIQTI</sequence>
<evidence type="ECO:0000313" key="3">
    <source>
        <dbReference type="Proteomes" id="UP000027850"/>
    </source>
</evidence>
<reference evidence="2 3" key="1">
    <citation type="submission" date="2014-04" db="EMBL/GenBank/DDBJ databases">
        <authorList>
            <person name="Sears C."/>
            <person name="Carroll K."/>
            <person name="Sack B.R."/>
            <person name="Qadri F."/>
            <person name="Myers L.L."/>
            <person name="Chung G.-T."/>
            <person name="Escheverria P."/>
            <person name="Fraser C.M."/>
            <person name="Sadzewicz L."/>
            <person name="Shefchek K.A."/>
            <person name="Tallon L."/>
            <person name="Das S.P."/>
            <person name="Daugherty S."/>
            <person name="Mongodin E.F."/>
        </authorList>
    </citation>
    <scope>NUCLEOTIDE SEQUENCE [LARGE SCALE GENOMIC DNA]</scope>
    <source>
        <strain evidence="2 3">3776 D15 i</strain>
    </source>
</reference>
<accession>A0AB34L633</accession>
<protein>
    <recommendedName>
        <fullName evidence="1">DUF4435 domain-containing protein</fullName>
    </recommendedName>
</protein>
<comment type="caution">
    <text evidence="2">The sequence shown here is derived from an EMBL/GenBank/DDBJ whole genome shotgun (WGS) entry which is preliminary data.</text>
</comment>
<evidence type="ECO:0000259" key="1">
    <source>
        <dbReference type="Pfam" id="PF14491"/>
    </source>
</evidence>
<dbReference type="Pfam" id="PF14491">
    <property type="entry name" value="DUF4435"/>
    <property type="match status" value="1"/>
</dbReference>
<name>A0AB34L633_PARDI</name>
<dbReference type="Proteomes" id="UP000027850">
    <property type="component" value="Unassembled WGS sequence"/>
</dbReference>
<proteinExistence type="predicted"/>
<feature type="domain" description="DUF4435" evidence="1">
    <location>
        <begin position="21"/>
        <end position="243"/>
    </location>
</feature>
<dbReference type="AlphaFoldDB" id="A0AB34L633"/>
<gene>
    <name evidence="2" type="ORF">M091_1665</name>
</gene>
<dbReference type="EMBL" id="JNHK01000092">
    <property type="protein sequence ID" value="KDS36000.1"/>
    <property type="molecule type" value="Genomic_DNA"/>
</dbReference>
<evidence type="ECO:0000313" key="2">
    <source>
        <dbReference type="EMBL" id="KDS36000.1"/>
    </source>
</evidence>
<organism evidence="2 3">
    <name type="scientific">Parabacteroides distasonis str. 3776 D15 i</name>
    <dbReference type="NCBI Taxonomy" id="1339342"/>
    <lineage>
        <taxon>Bacteria</taxon>
        <taxon>Pseudomonadati</taxon>
        <taxon>Bacteroidota</taxon>
        <taxon>Bacteroidia</taxon>
        <taxon>Bacteroidales</taxon>
        <taxon>Tannerellaceae</taxon>
        <taxon>Parabacteroides</taxon>
    </lineage>
</organism>
<dbReference type="InterPro" id="IPR029492">
    <property type="entry name" value="DUF4435"/>
</dbReference>